<dbReference type="AlphaFoldDB" id="A0A9Q3ITE9"/>
<evidence type="ECO:0000313" key="3">
    <source>
        <dbReference type="Proteomes" id="UP000765509"/>
    </source>
</evidence>
<feature type="compositionally biased region" description="Basic residues" evidence="1">
    <location>
        <begin position="28"/>
        <end position="38"/>
    </location>
</feature>
<sequence>MTGDEVYASLPLVHNQKFTGCHHPYAPRPRRGHASSSRKKNDDDEDENMSPTQSETNDGPIRRELIQIVSPPTLKCPWPRVCLINLR</sequence>
<name>A0A9Q3ITE9_9BASI</name>
<gene>
    <name evidence="2" type="ORF">O181_089235</name>
</gene>
<dbReference type="Proteomes" id="UP000765509">
    <property type="component" value="Unassembled WGS sequence"/>
</dbReference>
<evidence type="ECO:0000256" key="1">
    <source>
        <dbReference type="SAM" id="MobiDB-lite"/>
    </source>
</evidence>
<keyword evidence="3" id="KW-1185">Reference proteome</keyword>
<organism evidence="2 3">
    <name type="scientific">Austropuccinia psidii MF-1</name>
    <dbReference type="NCBI Taxonomy" id="1389203"/>
    <lineage>
        <taxon>Eukaryota</taxon>
        <taxon>Fungi</taxon>
        <taxon>Dikarya</taxon>
        <taxon>Basidiomycota</taxon>
        <taxon>Pucciniomycotina</taxon>
        <taxon>Pucciniomycetes</taxon>
        <taxon>Pucciniales</taxon>
        <taxon>Sphaerophragmiaceae</taxon>
        <taxon>Austropuccinia</taxon>
    </lineage>
</organism>
<feature type="region of interest" description="Disordered" evidence="1">
    <location>
        <begin position="18"/>
        <end position="64"/>
    </location>
</feature>
<proteinExistence type="predicted"/>
<dbReference type="EMBL" id="AVOT02054861">
    <property type="protein sequence ID" value="MBW0549520.1"/>
    <property type="molecule type" value="Genomic_DNA"/>
</dbReference>
<accession>A0A9Q3ITE9</accession>
<protein>
    <submittedName>
        <fullName evidence="2">Uncharacterized protein</fullName>
    </submittedName>
</protein>
<reference evidence="2" key="1">
    <citation type="submission" date="2021-03" db="EMBL/GenBank/DDBJ databases">
        <title>Draft genome sequence of rust myrtle Austropuccinia psidii MF-1, a brazilian biotype.</title>
        <authorList>
            <person name="Quecine M.C."/>
            <person name="Pachon D.M.R."/>
            <person name="Bonatelli M.L."/>
            <person name="Correr F.H."/>
            <person name="Franceschini L.M."/>
            <person name="Leite T.F."/>
            <person name="Margarido G.R.A."/>
            <person name="Almeida C.A."/>
            <person name="Ferrarezi J.A."/>
            <person name="Labate C.A."/>
        </authorList>
    </citation>
    <scope>NUCLEOTIDE SEQUENCE</scope>
    <source>
        <strain evidence="2">MF-1</strain>
    </source>
</reference>
<evidence type="ECO:0000313" key="2">
    <source>
        <dbReference type="EMBL" id="MBW0549520.1"/>
    </source>
</evidence>
<comment type="caution">
    <text evidence="2">The sequence shown here is derived from an EMBL/GenBank/DDBJ whole genome shotgun (WGS) entry which is preliminary data.</text>
</comment>